<dbReference type="PANTHER" id="PTHR34818:SF1">
    <property type="entry name" value="PROTEIN BLI-3"/>
    <property type="match status" value="1"/>
</dbReference>
<dbReference type="Gene3D" id="2.30.110.10">
    <property type="entry name" value="Electron Transport, Fmn-binding Protein, Chain A"/>
    <property type="match status" value="1"/>
</dbReference>
<protein>
    <recommendedName>
        <fullName evidence="1">General stress protein FMN-binding split barrel domain-containing protein</fullName>
    </recommendedName>
</protein>
<gene>
    <name evidence="2" type="ORF">SERLADRAFT_466129</name>
</gene>
<dbReference type="RefSeq" id="XP_007317766.1">
    <property type="nucleotide sequence ID" value="XM_007317704.1"/>
</dbReference>
<proteinExistence type="predicted"/>
<dbReference type="InterPro" id="IPR052917">
    <property type="entry name" value="Stress-Dev_Protein"/>
</dbReference>
<name>F8NTH2_SERL9</name>
<reference evidence="2" key="1">
    <citation type="submission" date="2011-04" db="EMBL/GenBank/DDBJ databases">
        <title>Evolution of plant cell wall degrading machinery underlies the functional diversity of forest fungi.</title>
        <authorList>
            <consortium name="US DOE Joint Genome Institute (JGI-PGF)"/>
            <person name="Eastwood D.C."/>
            <person name="Floudas D."/>
            <person name="Binder M."/>
            <person name="Majcherczyk A."/>
            <person name="Schneider P."/>
            <person name="Aerts A."/>
            <person name="Asiegbu F.O."/>
            <person name="Baker S.E."/>
            <person name="Barry K."/>
            <person name="Bendiksby M."/>
            <person name="Blumentritt M."/>
            <person name="Coutinho P.M."/>
            <person name="Cullen D."/>
            <person name="Cullen D."/>
            <person name="Gathman A."/>
            <person name="Goodell B."/>
            <person name="Henrissat B."/>
            <person name="Ihrmark K."/>
            <person name="Kauserud H."/>
            <person name="Kohler A."/>
            <person name="LaButti K."/>
            <person name="Lapidus A."/>
            <person name="Lavin J.L."/>
            <person name="Lee Y.-H."/>
            <person name="Lindquist E."/>
            <person name="Lilly W."/>
            <person name="Lucas S."/>
            <person name="Morin E."/>
            <person name="Murat C."/>
            <person name="Oguiza J.A."/>
            <person name="Park J."/>
            <person name="Pisabarro A.G."/>
            <person name="Riley R."/>
            <person name="Rosling A."/>
            <person name="Salamov A."/>
            <person name="Schmidt O."/>
            <person name="Schmutz J."/>
            <person name="Skrede I."/>
            <person name="Stenlid J."/>
            <person name="Wiebenga A."/>
            <person name="Xie X."/>
            <person name="Kues U."/>
            <person name="Hibbett D.S."/>
            <person name="Hoffmeister D."/>
            <person name="Hogberg N."/>
            <person name="Martin F."/>
            <person name="Grigoriev I.V."/>
            <person name="Watkinson S.C."/>
        </authorList>
    </citation>
    <scope>NUCLEOTIDE SEQUENCE</scope>
    <source>
        <strain evidence="2">S7.9</strain>
    </source>
</reference>
<dbReference type="KEGG" id="sla:SERLADRAFT_466129"/>
<dbReference type="EMBL" id="GL945433">
    <property type="protein sequence ID" value="EGO25644.1"/>
    <property type="molecule type" value="Genomic_DNA"/>
</dbReference>
<sequence>MSQNEEARLDPYKQAALNENLTLQEKISDLHSVIQSAKTGMLVTRGDDGSMHSRAMNPATPYNETQLSLIFLANNVSAKFKEIKNDDHVNVSFYDQSSTNWASYSGKAKVTQDKDVIKKHWSTFITAYIGDLHDGVHRGNEDDPRVAAIEIIPDEIHYWITKHSNVVRSMQVAASAVSGKATSPGELRIITKDEVQLTQNLNTK</sequence>
<evidence type="ECO:0000313" key="2">
    <source>
        <dbReference type="EMBL" id="EGO25644.1"/>
    </source>
</evidence>
<dbReference type="InterPro" id="IPR012349">
    <property type="entry name" value="Split_barrel_FMN-bd"/>
</dbReference>
<dbReference type="InterPro" id="IPR038725">
    <property type="entry name" value="YdaG_split_barrel_FMN-bd"/>
</dbReference>
<dbReference type="Proteomes" id="UP000008064">
    <property type="component" value="Unassembled WGS sequence"/>
</dbReference>
<dbReference type="Pfam" id="PF16242">
    <property type="entry name" value="Pyrid_ox_like"/>
    <property type="match status" value="1"/>
</dbReference>
<accession>F8NTH2</accession>
<dbReference type="OrthoDB" id="434253at2759"/>
<dbReference type="HOGENOM" id="CLU_091428_0_1_1"/>
<dbReference type="AlphaFoldDB" id="F8NTH2"/>
<evidence type="ECO:0000259" key="1">
    <source>
        <dbReference type="Pfam" id="PF16242"/>
    </source>
</evidence>
<feature type="domain" description="General stress protein FMN-binding split barrel" evidence="1">
    <location>
        <begin position="26"/>
        <end position="181"/>
    </location>
</feature>
<dbReference type="GeneID" id="18819011"/>
<dbReference type="PANTHER" id="PTHR34818">
    <property type="entry name" value="PROTEIN BLI-3"/>
    <property type="match status" value="1"/>
</dbReference>
<organism>
    <name type="scientific">Serpula lacrymans var. lacrymans (strain S7.9)</name>
    <name type="common">Dry rot fungus</name>
    <dbReference type="NCBI Taxonomy" id="578457"/>
    <lineage>
        <taxon>Eukaryota</taxon>
        <taxon>Fungi</taxon>
        <taxon>Dikarya</taxon>
        <taxon>Basidiomycota</taxon>
        <taxon>Agaricomycotina</taxon>
        <taxon>Agaricomycetes</taxon>
        <taxon>Agaricomycetidae</taxon>
        <taxon>Boletales</taxon>
        <taxon>Coniophorineae</taxon>
        <taxon>Serpulaceae</taxon>
        <taxon>Serpula</taxon>
    </lineage>
</organism>
<dbReference type="SUPFAM" id="SSF50475">
    <property type="entry name" value="FMN-binding split barrel"/>
    <property type="match status" value="1"/>
</dbReference>